<reference evidence="16 17" key="1">
    <citation type="submission" date="2016-10" db="EMBL/GenBank/DDBJ databases">
        <authorList>
            <person name="de Groot N.N."/>
        </authorList>
    </citation>
    <scope>NUCLEOTIDE SEQUENCE [LARGE SCALE GENOMIC DNA]</scope>
    <source>
        <strain evidence="16 17">DSM 15269</strain>
    </source>
</reference>
<feature type="binding site" evidence="13 14">
    <location>
        <position position="66"/>
    </location>
    <ligand>
        <name>[4Fe-4S] cluster</name>
        <dbReference type="ChEBI" id="CHEBI:49883"/>
        <note>4Fe-4S-S-AdoMet</note>
    </ligand>
</feature>
<dbReference type="InterPro" id="IPR006638">
    <property type="entry name" value="Elp3/MiaA/NifB-like_rSAM"/>
</dbReference>
<dbReference type="SFLD" id="SFLDS00029">
    <property type="entry name" value="Radical_SAM"/>
    <property type="match status" value="1"/>
</dbReference>
<keyword evidence="17" id="KW-1185">Reference proteome</keyword>
<dbReference type="SMART" id="SM00729">
    <property type="entry name" value="Elp3"/>
    <property type="match status" value="1"/>
</dbReference>
<comment type="catalytic activity">
    <reaction evidence="12 13">
        <text>(4R,5S)-dethiobiotin + (sulfur carrier)-SH + 2 reduced [2Fe-2S]-[ferredoxin] + 2 S-adenosyl-L-methionine = (sulfur carrier)-H + biotin + 2 5'-deoxyadenosine + 2 L-methionine + 2 oxidized [2Fe-2S]-[ferredoxin]</text>
        <dbReference type="Rhea" id="RHEA:22060"/>
        <dbReference type="Rhea" id="RHEA-COMP:10000"/>
        <dbReference type="Rhea" id="RHEA-COMP:10001"/>
        <dbReference type="Rhea" id="RHEA-COMP:14737"/>
        <dbReference type="Rhea" id="RHEA-COMP:14739"/>
        <dbReference type="ChEBI" id="CHEBI:17319"/>
        <dbReference type="ChEBI" id="CHEBI:29917"/>
        <dbReference type="ChEBI" id="CHEBI:33737"/>
        <dbReference type="ChEBI" id="CHEBI:33738"/>
        <dbReference type="ChEBI" id="CHEBI:57586"/>
        <dbReference type="ChEBI" id="CHEBI:57844"/>
        <dbReference type="ChEBI" id="CHEBI:59789"/>
        <dbReference type="ChEBI" id="CHEBI:64428"/>
        <dbReference type="ChEBI" id="CHEBI:149473"/>
        <dbReference type="EC" id="2.8.1.6"/>
    </reaction>
</comment>
<evidence type="ECO:0000313" key="17">
    <source>
        <dbReference type="Proteomes" id="UP000199602"/>
    </source>
</evidence>
<name>A0A1H0DLV7_9BACT</name>
<dbReference type="EMBL" id="FNIN01000005">
    <property type="protein sequence ID" value="SDN71048.1"/>
    <property type="molecule type" value="Genomic_DNA"/>
</dbReference>
<evidence type="ECO:0000256" key="8">
    <source>
        <dbReference type="ARBA" id="ARBA00022723"/>
    </source>
</evidence>
<dbReference type="SUPFAM" id="SSF102114">
    <property type="entry name" value="Radical SAM enzymes"/>
    <property type="match status" value="1"/>
</dbReference>
<dbReference type="Gene3D" id="3.20.20.70">
    <property type="entry name" value="Aldolase class I"/>
    <property type="match status" value="1"/>
</dbReference>
<evidence type="ECO:0000256" key="11">
    <source>
        <dbReference type="ARBA" id="ARBA00023014"/>
    </source>
</evidence>
<evidence type="ECO:0000256" key="6">
    <source>
        <dbReference type="ARBA" id="ARBA00022691"/>
    </source>
</evidence>
<feature type="binding site" evidence="13 14">
    <location>
        <position position="70"/>
    </location>
    <ligand>
        <name>[4Fe-4S] cluster</name>
        <dbReference type="ChEBI" id="CHEBI:49883"/>
        <note>4Fe-4S-S-AdoMet</note>
    </ligand>
</feature>
<gene>
    <name evidence="13" type="primary">bioB</name>
    <name evidence="16" type="ORF">SAMN04488516_10570</name>
</gene>
<dbReference type="AlphaFoldDB" id="A0A1H0DLV7"/>
<dbReference type="PANTHER" id="PTHR22976">
    <property type="entry name" value="BIOTIN SYNTHASE"/>
    <property type="match status" value="1"/>
</dbReference>
<dbReference type="HAMAP" id="MF_01694">
    <property type="entry name" value="BioB"/>
    <property type="match status" value="1"/>
</dbReference>
<dbReference type="InterPro" id="IPR007197">
    <property type="entry name" value="rSAM"/>
</dbReference>
<evidence type="ECO:0000256" key="9">
    <source>
        <dbReference type="ARBA" id="ARBA00022756"/>
    </source>
</evidence>
<keyword evidence="8 13" id="KW-0479">Metal-binding</keyword>
<dbReference type="InterPro" id="IPR010722">
    <property type="entry name" value="BATS_dom"/>
</dbReference>
<dbReference type="Proteomes" id="UP000199602">
    <property type="component" value="Unassembled WGS sequence"/>
</dbReference>
<dbReference type="STRING" id="206665.SAMN04488516_10570"/>
<keyword evidence="9 13" id="KW-0093">Biotin biosynthesis</keyword>
<sequence length="321" mass="35128">MFTEKDALNLAEKALKNKLLQTDLERLANLDGADIISLLAGSSFLTRNFFSSIQLCSIVNARSGKCSEDCAFCAQSKFYSTNTPVYPFKSPSELICLGNNLAKTPVKRYSLVTSGKGLEPKEIEKVIDVLGALKNKIKLCASLGILSLKDLTSLKKAGLNRYHHNLETSASFFPKICSTHTYEERILTIKRAKEVGLSVCSGGVFGLGESISQVIELALTLKDLKVDAIPLNFLIPIPGTPLEKANFLTPLYCLKIIAIFRYILPDKEIIVCGGRKQNFGSLHPLVFLAGASGIMTGNYLTKSGFSLDEDLNILKSLQFHI</sequence>
<dbReference type="InterPro" id="IPR058240">
    <property type="entry name" value="rSAM_sf"/>
</dbReference>
<keyword evidence="4 13" id="KW-0004">4Fe-4S</keyword>
<keyword evidence="7 13" id="KW-0001">2Fe-2S</keyword>
<evidence type="ECO:0000256" key="12">
    <source>
        <dbReference type="ARBA" id="ARBA00051157"/>
    </source>
</evidence>
<evidence type="ECO:0000256" key="14">
    <source>
        <dbReference type="PIRSR" id="PIRSR001619-1"/>
    </source>
</evidence>
<feature type="binding site" evidence="13 14">
    <location>
        <position position="73"/>
    </location>
    <ligand>
        <name>[4Fe-4S] cluster</name>
        <dbReference type="ChEBI" id="CHEBI:49883"/>
        <note>4Fe-4S-S-AdoMet</note>
    </ligand>
</feature>
<dbReference type="SFLD" id="SFLDG01278">
    <property type="entry name" value="biotin_synthase_like"/>
    <property type="match status" value="1"/>
</dbReference>
<dbReference type="Pfam" id="PF04055">
    <property type="entry name" value="Radical_SAM"/>
    <property type="match status" value="1"/>
</dbReference>
<evidence type="ECO:0000256" key="13">
    <source>
        <dbReference type="HAMAP-Rule" id="MF_01694"/>
    </source>
</evidence>
<dbReference type="InterPro" id="IPR013785">
    <property type="entry name" value="Aldolase_TIM"/>
</dbReference>
<evidence type="ECO:0000256" key="10">
    <source>
        <dbReference type="ARBA" id="ARBA00023004"/>
    </source>
</evidence>
<feature type="domain" description="Radical SAM core" evidence="15">
    <location>
        <begin position="48"/>
        <end position="275"/>
    </location>
</feature>
<feature type="binding site" evidence="13 14">
    <location>
        <position position="200"/>
    </location>
    <ligand>
        <name>[2Fe-2S] cluster</name>
        <dbReference type="ChEBI" id="CHEBI:190135"/>
    </ligand>
</feature>
<comment type="similarity">
    <text evidence="2 13">Belongs to the radical SAM superfamily. Biotin synthase family.</text>
</comment>
<dbReference type="InterPro" id="IPR002684">
    <property type="entry name" value="Biotin_synth/BioAB"/>
</dbReference>
<proteinExistence type="inferred from homology"/>
<dbReference type="EC" id="2.8.1.6" evidence="3 13"/>
<dbReference type="Pfam" id="PF06968">
    <property type="entry name" value="BATS"/>
    <property type="match status" value="1"/>
</dbReference>
<dbReference type="PIRSF" id="PIRSF001619">
    <property type="entry name" value="Biotin_synth"/>
    <property type="match status" value="1"/>
</dbReference>
<comment type="function">
    <text evidence="13">Catalyzes the conversion of dethiobiotin (DTB) to biotin by the insertion of a sulfur atom into dethiobiotin via a radical-based mechanism.</text>
</comment>
<organism evidence="16 17">
    <name type="scientific">Desulfonauticus submarinus</name>
    <dbReference type="NCBI Taxonomy" id="206665"/>
    <lineage>
        <taxon>Bacteria</taxon>
        <taxon>Pseudomonadati</taxon>
        <taxon>Thermodesulfobacteriota</taxon>
        <taxon>Desulfovibrionia</taxon>
        <taxon>Desulfovibrionales</taxon>
        <taxon>Desulfonauticaceae</taxon>
        <taxon>Desulfonauticus</taxon>
    </lineage>
</organism>
<evidence type="ECO:0000256" key="3">
    <source>
        <dbReference type="ARBA" id="ARBA00012236"/>
    </source>
</evidence>
<comment type="subunit">
    <text evidence="13">Homodimer.</text>
</comment>
<feature type="binding site" evidence="13 14">
    <location>
        <position position="110"/>
    </location>
    <ligand>
        <name>[2Fe-2S] cluster</name>
        <dbReference type="ChEBI" id="CHEBI:190135"/>
    </ligand>
</feature>
<dbReference type="NCBIfam" id="TIGR00433">
    <property type="entry name" value="bioB"/>
    <property type="match status" value="1"/>
</dbReference>
<keyword evidence="11 13" id="KW-0411">Iron-sulfur</keyword>
<feature type="binding site" evidence="13 14">
    <location>
        <position position="140"/>
    </location>
    <ligand>
        <name>[2Fe-2S] cluster</name>
        <dbReference type="ChEBI" id="CHEBI:190135"/>
    </ligand>
</feature>
<dbReference type="PANTHER" id="PTHR22976:SF2">
    <property type="entry name" value="BIOTIN SYNTHASE, MITOCHONDRIAL"/>
    <property type="match status" value="1"/>
</dbReference>
<dbReference type="OrthoDB" id="9786826at2"/>
<dbReference type="RefSeq" id="WP_092065106.1">
    <property type="nucleotide sequence ID" value="NZ_FNIN01000005.1"/>
</dbReference>
<dbReference type="GO" id="GO:0004076">
    <property type="term" value="F:biotin synthase activity"/>
    <property type="evidence" value="ECO:0007669"/>
    <property type="project" value="UniProtKB-UniRule"/>
</dbReference>
<dbReference type="SFLD" id="SFLDG01060">
    <property type="entry name" value="BATS_domain_containing"/>
    <property type="match status" value="1"/>
</dbReference>
<comment type="caution">
    <text evidence="13">Lacks conserved residue(s) required for the propagation of feature annotation.</text>
</comment>
<dbReference type="GO" id="GO:0005506">
    <property type="term" value="F:iron ion binding"/>
    <property type="evidence" value="ECO:0007669"/>
    <property type="project" value="UniProtKB-UniRule"/>
</dbReference>
<accession>A0A1H0DLV7</accession>
<evidence type="ECO:0000256" key="2">
    <source>
        <dbReference type="ARBA" id="ARBA00010765"/>
    </source>
</evidence>
<dbReference type="PROSITE" id="PS51918">
    <property type="entry name" value="RADICAL_SAM"/>
    <property type="match status" value="1"/>
</dbReference>
<comment type="cofactor">
    <cofactor evidence="14">
        <name>[2Fe-2S] cluster</name>
        <dbReference type="ChEBI" id="CHEBI:190135"/>
    </cofactor>
    <text evidence="14">Binds 1 [2Fe-2S] cluster. The cluster is coordinated with 3 cysteines and 1 arginine.</text>
</comment>
<evidence type="ECO:0000256" key="4">
    <source>
        <dbReference type="ARBA" id="ARBA00022485"/>
    </source>
</evidence>
<evidence type="ECO:0000313" key="16">
    <source>
        <dbReference type="EMBL" id="SDN71048.1"/>
    </source>
</evidence>
<dbReference type="GO" id="GO:0051537">
    <property type="term" value="F:2 iron, 2 sulfur cluster binding"/>
    <property type="evidence" value="ECO:0007669"/>
    <property type="project" value="UniProtKB-KW"/>
</dbReference>
<keyword evidence="5 13" id="KW-0808">Transferase</keyword>
<keyword evidence="6 13" id="KW-0949">S-adenosyl-L-methionine</keyword>
<dbReference type="SMART" id="SM00876">
    <property type="entry name" value="BATS"/>
    <property type="match status" value="1"/>
</dbReference>
<protein>
    <recommendedName>
        <fullName evidence="3 13">Biotin synthase</fullName>
        <ecNumber evidence="3 13">2.8.1.6</ecNumber>
    </recommendedName>
</protein>
<dbReference type="GO" id="GO:0009102">
    <property type="term" value="P:biotin biosynthetic process"/>
    <property type="evidence" value="ECO:0007669"/>
    <property type="project" value="UniProtKB-UniRule"/>
</dbReference>
<evidence type="ECO:0000256" key="5">
    <source>
        <dbReference type="ARBA" id="ARBA00022679"/>
    </source>
</evidence>
<comment type="cofactor">
    <cofactor evidence="13">
        <name>[2Fe-2S] cluster</name>
        <dbReference type="ChEBI" id="CHEBI:190135"/>
    </cofactor>
    <text evidence="13">Binds 1 [2Fe-2S] cluster. The cluster is coordinated with 3 cysteines and 1 arginine.</text>
</comment>
<dbReference type="GO" id="GO:0051539">
    <property type="term" value="F:4 iron, 4 sulfur cluster binding"/>
    <property type="evidence" value="ECO:0007669"/>
    <property type="project" value="UniProtKB-KW"/>
</dbReference>
<dbReference type="CDD" id="cd01335">
    <property type="entry name" value="Radical_SAM"/>
    <property type="match status" value="1"/>
</dbReference>
<evidence type="ECO:0000256" key="1">
    <source>
        <dbReference type="ARBA" id="ARBA00004942"/>
    </source>
</evidence>
<evidence type="ECO:0000259" key="15">
    <source>
        <dbReference type="PROSITE" id="PS51918"/>
    </source>
</evidence>
<comment type="cofactor">
    <cofactor evidence="13 14">
        <name>[4Fe-4S] cluster</name>
        <dbReference type="ChEBI" id="CHEBI:49883"/>
    </cofactor>
    <text evidence="13 14">Binds 1 [4Fe-4S] cluster. The cluster is coordinated with 3 cysteines and an exchangeable S-adenosyl-L-methionine.</text>
</comment>
<dbReference type="InterPro" id="IPR024177">
    <property type="entry name" value="Biotin_synthase"/>
</dbReference>
<dbReference type="UniPathway" id="UPA00078">
    <property type="reaction ID" value="UER00162"/>
</dbReference>
<evidence type="ECO:0000256" key="7">
    <source>
        <dbReference type="ARBA" id="ARBA00022714"/>
    </source>
</evidence>
<comment type="pathway">
    <text evidence="1 13">Cofactor biosynthesis; biotin biosynthesis; biotin from 7,8-diaminononanoate: step 2/2.</text>
</comment>
<keyword evidence="10 13" id="KW-0408">Iron</keyword>